<dbReference type="CDD" id="cd09823">
    <property type="entry name" value="peroxinectin_like"/>
    <property type="match status" value="1"/>
</dbReference>
<evidence type="ECO:0000256" key="5">
    <source>
        <dbReference type="PIRSR" id="PIRSR619791-2"/>
    </source>
</evidence>
<evidence type="ECO:0000256" key="6">
    <source>
        <dbReference type="SAM" id="MobiDB-lite"/>
    </source>
</evidence>
<sequence length="867" mass="95668">MTRIDEGITMLLLLLAVSLSAAAAQRGGCQCQPTWQCPQAFAVFPVRTCVVRGFLRGVCCPQTTPRPTTPPPARDCTPLVLCPGALANPKAFSRMTCRLRDGSQGVMCSTRGIIFGAPPSVGTRDGISGRRRAMQPLGEERQVTEAFMTVTGGDERAAAASAERAVQEQTQLGTRLGTSARGSTVGIFNLNFRSNRAEQDLGMTGLQNLLALSSINQQGGGSTVQLTNRFGFSQPADTISPSRPSRIPGCENEESIFCTASRFRTANGECNNLDRPRQGRALTGFKRLLANTYADNIFEPRRASVTGRPLPSARLISERVVETISNELSGFTLSVMQWGQFIDHDFNHALIFQLPDGGAIQCCQNDGQTLPTTPLHPQCIPIEIPANDPFYSRFGQRCMSLVRSLPAPEPDCIARPATPINELTAYLDASMLYGSQDEETDRLRTFQNGLLIVSRDNLLPLSSTPSVPRPISLTNRYRFPGGRGGRRGQTTARPTPAPIEEEEGDSCVDSARVCFRGGESRVNEQSALTVMHTLFTREHNRVATALRRRHADWDDERLFQEARRIVIAEWQHIVYNEWLPIVVGFDYARDHDLLPLQSGFSQLYDATVDASASNEFATAAFRFGHSLLRDMYHLINAQGAVTRSVNLTRTFFDPTVVADGFVEHARTLVARRPETFDTNIISSVHEQLFTSNFRFGLDLIALNIQRGRDHGIPTYTSVLRACNDITIDSWNALSAVMDQQAIKNLRSVYDDPRDVDLFIGGLSERRARGAQVGPTFQCLIGQQFFDVRYGDRFFYDIGGMDHSFTEPQLAEIRKSSWARMMCDTLGTEFGGDFSRVQPLAFVESTVGPNGQASCSSAAIPRMNLDVF</sequence>
<dbReference type="AlphaFoldDB" id="A0A6A4VML6"/>
<dbReference type="Gene3D" id="1.10.640.10">
    <property type="entry name" value="Haem peroxidase domain superfamily, animal type"/>
    <property type="match status" value="1"/>
</dbReference>
<dbReference type="SUPFAM" id="SSF48113">
    <property type="entry name" value="Heme-dependent peroxidases"/>
    <property type="match status" value="1"/>
</dbReference>
<accession>A0A6A4VML6</accession>
<keyword evidence="3 8" id="KW-0575">Peroxidase</keyword>
<dbReference type="OrthoDB" id="823504at2759"/>
<dbReference type="PANTHER" id="PTHR11475:SF4">
    <property type="entry name" value="CHORION PEROXIDASE"/>
    <property type="match status" value="1"/>
</dbReference>
<dbReference type="PROSITE" id="PS50292">
    <property type="entry name" value="PEROXIDASE_3"/>
    <property type="match status" value="1"/>
</dbReference>
<dbReference type="GO" id="GO:0005576">
    <property type="term" value="C:extracellular region"/>
    <property type="evidence" value="ECO:0007669"/>
    <property type="project" value="UniProtKB-SubCell"/>
</dbReference>
<dbReference type="GO" id="GO:0046872">
    <property type="term" value="F:metal ion binding"/>
    <property type="evidence" value="ECO:0007669"/>
    <property type="project" value="UniProtKB-KW"/>
</dbReference>
<organism evidence="8 9">
    <name type="scientific">Amphibalanus amphitrite</name>
    <name type="common">Striped barnacle</name>
    <name type="synonym">Balanus amphitrite</name>
    <dbReference type="NCBI Taxonomy" id="1232801"/>
    <lineage>
        <taxon>Eukaryota</taxon>
        <taxon>Metazoa</taxon>
        <taxon>Ecdysozoa</taxon>
        <taxon>Arthropoda</taxon>
        <taxon>Crustacea</taxon>
        <taxon>Multicrustacea</taxon>
        <taxon>Cirripedia</taxon>
        <taxon>Thoracica</taxon>
        <taxon>Thoracicalcarea</taxon>
        <taxon>Balanomorpha</taxon>
        <taxon>Balanoidea</taxon>
        <taxon>Balanidae</taxon>
        <taxon>Amphibalaninae</taxon>
        <taxon>Amphibalanus</taxon>
    </lineage>
</organism>
<protein>
    <submittedName>
        <fullName evidence="8">Peroxidase</fullName>
    </submittedName>
</protein>
<dbReference type="PANTHER" id="PTHR11475">
    <property type="entry name" value="OXIDASE/PEROXIDASE"/>
    <property type="match status" value="1"/>
</dbReference>
<proteinExistence type="predicted"/>
<evidence type="ECO:0000256" key="4">
    <source>
        <dbReference type="ARBA" id="ARBA00023180"/>
    </source>
</evidence>
<evidence type="ECO:0000256" key="1">
    <source>
        <dbReference type="ARBA" id="ARBA00004613"/>
    </source>
</evidence>
<keyword evidence="5" id="KW-0408">Iron</keyword>
<evidence type="ECO:0000313" key="9">
    <source>
        <dbReference type="Proteomes" id="UP000440578"/>
    </source>
</evidence>
<dbReference type="InterPro" id="IPR037120">
    <property type="entry name" value="Haem_peroxidase_sf_animal"/>
</dbReference>
<keyword evidence="4" id="KW-0325">Glycoprotein</keyword>
<dbReference type="Proteomes" id="UP000440578">
    <property type="component" value="Unassembled WGS sequence"/>
</dbReference>
<feature type="binding site" description="axial binding residue" evidence="5">
    <location>
        <position position="625"/>
    </location>
    <ligand>
        <name>heme b</name>
        <dbReference type="ChEBI" id="CHEBI:60344"/>
    </ligand>
    <ligandPart>
        <name>Fe</name>
        <dbReference type="ChEBI" id="CHEBI:18248"/>
    </ligandPart>
</feature>
<dbReference type="InterPro" id="IPR010255">
    <property type="entry name" value="Haem_peroxidase_sf"/>
</dbReference>
<feature type="signal peptide" evidence="7">
    <location>
        <begin position="1"/>
        <end position="24"/>
    </location>
</feature>
<keyword evidence="2" id="KW-0964">Secreted</keyword>
<keyword evidence="5" id="KW-0349">Heme</keyword>
<dbReference type="GO" id="GO:0020037">
    <property type="term" value="F:heme binding"/>
    <property type="evidence" value="ECO:0007669"/>
    <property type="project" value="InterPro"/>
</dbReference>
<comment type="subcellular location">
    <subcellularLocation>
        <location evidence="1">Secreted</location>
    </subcellularLocation>
</comment>
<evidence type="ECO:0000256" key="3">
    <source>
        <dbReference type="ARBA" id="ARBA00022559"/>
    </source>
</evidence>
<keyword evidence="5" id="KW-0479">Metal-binding</keyword>
<keyword evidence="9" id="KW-1185">Reference proteome</keyword>
<keyword evidence="3 8" id="KW-0560">Oxidoreductase</keyword>
<keyword evidence="7" id="KW-0732">Signal</keyword>
<evidence type="ECO:0000313" key="8">
    <source>
        <dbReference type="EMBL" id="KAF0295375.1"/>
    </source>
</evidence>
<evidence type="ECO:0000256" key="2">
    <source>
        <dbReference type="ARBA" id="ARBA00022525"/>
    </source>
</evidence>
<evidence type="ECO:0000256" key="7">
    <source>
        <dbReference type="SAM" id="SignalP"/>
    </source>
</evidence>
<name>A0A6A4VML6_AMPAM</name>
<reference evidence="8 9" key="1">
    <citation type="submission" date="2019-07" db="EMBL/GenBank/DDBJ databases">
        <title>Draft genome assembly of a fouling barnacle, Amphibalanus amphitrite (Darwin, 1854): The first reference genome for Thecostraca.</title>
        <authorList>
            <person name="Kim W."/>
        </authorList>
    </citation>
    <scope>NUCLEOTIDE SEQUENCE [LARGE SCALE GENOMIC DNA]</scope>
    <source>
        <strain evidence="8">SNU_AA5</strain>
        <tissue evidence="8">Soma without cirri and trophi</tissue>
    </source>
</reference>
<comment type="caution">
    <text evidence="8">The sequence shown here is derived from an EMBL/GenBank/DDBJ whole genome shotgun (WGS) entry which is preliminary data.</text>
</comment>
<gene>
    <name evidence="8" type="primary">Pxd_1</name>
    <name evidence="8" type="ORF">FJT64_000621</name>
</gene>
<dbReference type="PRINTS" id="PR00457">
    <property type="entry name" value="ANPEROXIDASE"/>
</dbReference>
<dbReference type="EMBL" id="VIIS01001620">
    <property type="protein sequence ID" value="KAF0295375.1"/>
    <property type="molecule type" value="Genomic_DNA"/>
</dbReference>
<dbReference type="Pfam" id="PF03098">
    <property type="entry name" value="An_peroxidase"/>
    <property type="match status" value="1"/>
</dbReference>
<dbReference type="GO" id="GO:0004601">
    <property type="term" value="F:peroxidase activity"/>
    <property type="evidence" value="ECO:0007669"/>
    <property type="project" value="UniProtKB-KW"/>
</dbReference>
<feature type="chain" id="PRO_5025389869" evidence="7">
    <location>
        <begin position="25"/>
        <end position="867"/>
    </location>
</feature>
<dbReference type="InterPro" id="IPR019791">
    <property type="entry name" value="Haem_peroxidase_animal"/>
</dbReference>
<feature type="region of interest" description="Disordered" evidence="6">
    <location>
        <begin position="470"/>
        <end position="502"/>
    </location>
</feature>
<dbReference type="GO" id="GO:0006979">
    <property type="term" value="P:response to oxidative stress"/>
    <property type="evidence" value="ECO:0007669"/>
    <property type="project" value="InterPro"/>
</dbReference>